<gene>
    <name evidence="2" type="ORF">ACFOEJ_04135</name>
</gene>
<dbReference type="PROSITE" id="PS51257">
    <property type="entry name" value="PROKAR_LIPOPROTEIN"/>
    <property type="match status" value="1"/>
</dbReference>
<dbReference type="RefSeq" id="WP_117313386.1">
    <property type="nucleotide sequence ID" value="NZ_JBHRUJ010000004.1"/>
</dbReference>
<dbReference type="NCBIfam" id="NF045728">
    <property type="entry name" value="glycosyl_F510_1955"/>
    <property type="match status" value="1"/>
</dbReference>
<feature type="region of interest" description="Disordered" evidence="1">
    <location>
        <begin position="22"/>
        <end position="51"/>
    </location>
</feature>
<evidence type="ECO:0000256" key="1">
    <source>
        <dbReference type="SAM" id="MobiDB-lite"/>
    </source>
</evidence>
<dbReference type="EMBL" id="JBHRUJ010000004">
    <property type="protein sequence ID" value="MFC3210264.1"/>
    <property type="molecule type" value="Genomic_DNA"/>
</dbReference>
<dbReference type="Gene3D" id="2.130.10.10">
    <property type="entry name" value="YVTN repeat-like/Quinoprotein amine dehydrogenase"/>
    <property type="match status" value="1"/>
</dbReference>
<keyword evidence="3" id="KW-1185">Reference proteome</keyword>
<evidence type="ECO:0000313" key="2">
    <source>
        <dbReference type="EMBL" id="MFC3210264.1"/>
    </source>
</evidence>
<sequence length="327" mass="35100">MNKRFLTVALAAGLIAAGCSDGSDNDAAENAAPPEEEATEQAASTEKNETDDFLVPFDETLTHVHGMGYTESEGGLYFASHTGLKVYRDGEWFETDGMYNDYMGFNAVDEGFYTSGHPGMDSDLPNPIGIQKSTDGGRSLEEIGLVGETDFHLMAAGYRSHDLFVMNPQANSEMEAGFYFSDNDGADWEQLDPKGIEGEIMALAIHPDDSQLMAAASNAGVFLSEDGGATFERLTPEGEFGTALHFTDSELLYASHGTAAAMKSYSLKDGETQSLELPELGEDGAIFIAANPAKPEEMAFYTAMGDSYLSGDGGETWQEILSEGQIQ</sequence>
<protein>
    <submittedName>
        <fullName evidence="2">F510_1955 family glycosylhydrolase</fullName>
    </submittedName>
</protein>
<reference evidence="3" key="1">
    <citation type="journal article" date="2019" name="Int. J. Syst. Evol. Microbiol.">
        <title>The Global Catalogue of Microorganisms (GCM) 10K type strain sequencing project: providing services to taxonomists for standard genome sequencing and annotation.</title>
        <authorList>
            <consortium name="The Broad Institute Genomics Platform"/>
            <consortium name="The Broad Institute Genome Sequencing Center for Infectious Disease"/>
            <person name="Wu L."/>
            <person name="Ma J."/>
        </authorList>
    </citation>
    <scope>NUCLEOTIDE SEQUENCE [LARGE SCALE GENOMIC DNA]</scope>
    <source>
        <strain evidence="3">CCM 320</strain>
    </source>
</reference>
<name>A0ABV7KLG8_PLAOK</name>
<proteinExistence type="predicted"/>
<evidence type="ECO:0000313" key="3">
    <source>
        <dbReference type="Proteomes" id="UP001595625"/>
    </source>
</evidence>
<dbReference type="InterPro" id="IPR015943">
    <property type="entry name" value="WD40/YVTN_repeat-like_dom_sf"/>
</dbReference>
<dbReference type="Proteomes" id="UP001595625">
    <property type="component" value="Unassembled WGS sequence"/>
</dbReference>
<comment type="caution">
    <text evidence="2">The sequence shown here is derived from an EMBL/GenBank/DDBJ whole genome shotgun (WGS) entry which is preliminary data.</text>
</comment>
<dbReference type="SUPFAM" id="SSF110296">
    <property type="entry name" value="Oligoxyloglucan reducing end-specific cellobiohydrolase"/>
    <property type="match status" value="1"/>
</dbReference>
<dbReference type="InterPro" id="IPR054817">
    <property type="entry name" value="Glycosyl_F510_1955-like"/>
</dbReference>
<organism evidence="2 3">
    <name type="scientific">Planomicrobium okeanokoites</name>
    <name type="common">Planococcus okeanokoites</name>
    <name type="synonym">Flavobacterium okeanokoites</name>
    <dbReference type="NCBI Taxonomy" id="244"/>
    <lineage>
        <taxon>Bacteria</taxon>
        <taxon>Bacillati</taxon>
        <taxon>Bacillota</taxon>
        <taxon>Bacilli</taxon>
        <taxon>Bacillales</taxon>
        <taxon>Caryophanaceae</taxon>
        <taxon>Planomicrobium</taxon>
    </lineage>
</organism>
<accession>A0ABV7KLG8</accession>